<keyword evidence="2" id="KW-1185">Reference proteome</keyword>
<organism evidence="1 2">
    <name type="scientific">Trichinella zimbabwensis</name>
    <dbReference type="NCBI Taxonomy" id="268475"/>
    <lineage>
        <taxon>Eukaryota</taxon>
        <taxon>Metazoa</taxon>
        <taxon>Ecdysozoa</taxon>
        <taxon>Nematoda</taxon>
        <taxon>Enoplea</taxon>
        <taxon>Dorylaimia</taxon>
        <taxon>Trichinellida</taxon>
        <taxon>Trichinellidae</taxon>
        <taxon>Trichinella</taxon>
    </lineage>
</organism>
<dbReference type="EMBL" id="JYDP01006036">
    <property type="protein sequence ID" value="KRY91844.1"/>
    <property type="molecule type" value="Genomic_DNA"/>
</dbReference>
<evidence type="ECO:0000313" key="2">
    <source>
        <dbReference type="Proteomes" id="UP000055024"/>
    </source>
</evidence>
<sequence>MKILPRETKPSKIMLSSLLSKLKDQHYQKLLLSLFYISL</sequence>
<evidence type="ECO:0000313" key="1">
    <source>
        <dbReference type="EMBL" id="KRY91844.1"/>
    </source>
</evidence>
<proteinExistence type="predicted"/>
<reference evidence="1 2" key="1">
    <citation type="submission" date="2015-01" db="EMBL/GenBank/DDBJ databases">
        <title>Evolution of Trichinella species and genotypes.</title>
        <authorList>
            <person name="Korhonen P.K."/>
            <person name="Edoardo P."/>
            <person name="Giuseppe L.R."/>
            <person name="Gasser R.B."/>
        </authorList>
    </citation>
    <scope>NUCLEOTIDE SEQUENCE [LARGE SCALE GENOMIC DNA]</scope>
    <source>
        <strain evidence="1">ISS1029</strain>
    </source>
</reference>
<gene>
    <name evidence="1" type="ORF">T11_9235</name>
</gene>
<accession>A0A0V1G0K8</accession>
<dbReference type="Proteomes" id="UP000055024">
    <property type="component" value="Unassembled WGS sequence"/>
</dbReference>
<dbReference type="AlphaFoldDB" id="A0A0V1G0K8"/>
<protein>
    <submittedName>
        <fullName evidence="1">Uncharacterized protein</fullName>
    </submittedName>
</protein>
<name>A0A0V1G0K8_9BILA</name>
<comment type="caution">
    <text evidence="1">The sequence shown here is derived from an EMBL/GenBank/DDBJ whole genome shotgun (WGS) entry which is preliminary data.</text>
</comment>